<dbReference type="InterPro" id="IPR001789">
    <property type="entry name" value="Sig_transdc_resp-reg_receiver"/>
</dbReference>
<proteinExistence type="predicted"/>
<feature type="DNA-binding region" description="OmpR/PhoB-type" evidence="10">
    <location>
        <begin position="133"/>
        <end position="233"/>
    </location>
</feature>
<evidence type="ECO:0000256" key="8">
    <source>
        <dbReference type="ARBA" id="ARBA00067337"/>
    </source>
</evidence>
<evidence type="ECO:0000256" key="7">
    <source>
        <dbReference type="ARBA" id="ARBA00023163"/>
    </source>
</evidence>
<keyword evidence="3 9" id="KW-0597">Phosphoprotein</keyword>
<dbReference type="InterPro" id="IPR016032">
    <property type="entry name" value="Sig_transdc_resp-reg_C-effctor"/>
</dbReference>
<evidence type="ECO:0000256" key="3">
    <source>
        <dbReference type="ARBA" id="ARBA00022553"/>
    </source>
</evidence>
<dbReference type="InterPro" id="IPR039420">
    <property type="entry name" value="WalR-like"/>
</dbReference>
<evidence type="ECO:0000256" key="2">
    <source>
        <dbReference type="ARBA" id="ARBA00022490"/>
    </source>
</evidence>
<dbReference type="InterPro" id="IPR036388">
    <property type="entry name" value="WH-like_DNA-bd_sf"/>
</dbReference>
<evidence type="ECO:0000256" key="10">
    <source>
        <dbReference type="PROSITE-ProRule" id="PRU01091"/>
    </source>
</evidence>
<keyword evidence="5" id="KW-0805">Transcription regulation</keyword>
<dbReference type="GO" id="GO:0000976">
    <property type="term" value="F:transcription cis-regulatory region binding"/>
    <property type="evidence" value="ECO:0007669"/>
    <property type="project" value="TreeGrafter"/>
</dbReference>
<dbReference type="GO" id="GO:0006355">
    <property type="term" value="P:regulation of DNA-templated transcription"/>
    <property type="evidence" value="ECO:0007669"/>
    <property type="project" value="InterPro"/>
</dbReference>
<feature type="modified residue" description="4-aspartylphosphate" evidence="9">
    <location>
        <position position="55"/>
    </location>
</feature>
<accession>A0A9X2RIQ6</accession>
<dbReference type="Gene3D" id="1.10.10.10">
    <property type="entry name" value="Winged helix-like DNA-binding domain superfamily/Winged helix DNA-binding domain"/>
    <property type="match status" value="1"/>
</dbReference>
<dbReference type="Gene3D" id="6.10.250.690">
    <property type="match status" value="1"/>
</dbReference>
<dbReference type="PANTHER" id="PTHR48111:SF4">
    <property type="entry name" value="DNA-BINDING DUAL TRANSCRIPTIONAL REGULATOR OMPR"/>
    <property type="match status" value="1"/>
</dbReference>
<dbReference type="AlphaFoldDB" id="A0A9X2RIQ6"/>
<keyword evidence="7" id="KW-0804">Transcription</keyword>
<keyword evidence="2" id="KW-0963">Cytoplasm</keyword>
<evidence type="ECO:0000313" key="13">
    <source>
        <dbReference type="EMBL" id="MCQ8184097.1"/>
    </source>
</evidence>
<gene>
    <name evidence="13" type="ORF">NOG11_01730</name>
</gene>
<dbReference type="CDD" id="cd00383">
    <property type="entry name" value="trans_reg_C"/>
    <property type="match status" value="1"/>
</dbReference>
<dbReference type="PROSITE" id="PS50110">
    <property type="entry name" value="RESPONSE_REGULATORY"/>
    <property type="match status" value="1"/>
</dbReference>
<dbReference type="GO" id="GO:0000156">
    <property type="term" value="F:phosphorelay response regulator activity"/>
    <property type="evidence" value="ECO:0007669"/>
    <property type="project" value="TreeGrafter"/>
</dbReference>
<dbReference type="SMART" id="SM00448">
    <property type="entry name" value="REC"/>
    <property type="match status" value="1"/>
</dbReference>
<organism evidence="13 14">
    <name type="scientific">Parvularcula maris</name>
    <dbReference type="NCBI Taxonomy" id="2965077"/>
    <lineage>
        <taxon>Bacteria</taxon>
        <taxon>Pseudomonadati</taxon>
        <taxon>Pseudomonadota</taxon>
        <taxon>Alphaproteobacteria</taxon>
        <taxon>Parvularculales</taxon>
        <taxon>Parvularculaceae</taxon>
        <taxon>Parvularcula</taxon>
    </lineage>
</organism>
<reference evidence="13" key="1">
    <citation type="submission" date="2022-07" db="EMBL/GenBank/DDBJ databases">
        <title>Parvularcula maris sp. nov., an algicidal bacterium isolated from seawater.</title>
        <authorList>
            <person name="Li F."/>
        </authorList>
    </citation>
    <scope>NUCLEOTIDE SEQUENCE</scope>
    <source>
        <strain evidence="13">BGMRC 0090</strain>
    </source>
</reference>
<protein>
    <recommendedName>
        <fullName evidence="8">Regulatory protein VirG</fullName>
    </recommendedName>
</protein>
<dbReference type="Pfam" id="PF00072">
    <property type="entry name" value="Response_reg"/>
    <property type="match status" value="1"/>
</dbReference>
<evidence type="ECO:0000256" key="4">
    <source>
        <dbReference type="ARBA" id="ARBA00023012"/>
    </source>
</evidence>
<dbReference type="SMART" id="SM00862">
    <property type="entry name" value="Trans_reg_C"/>
    <property type="match status" value="1"/>
</dbReference>
<dbReference type="Gene3D" id="3.40.50.2300">
    <property type="match status" value="1"/>
</dbReference>
<evidence type="ECO:0000256" key="9">
    <source>
        <dbReference type="PROSITE-ProRule" id="PRU00169"/>
    </source>
</evidence>
<feature type="domain" description="OmpR/PhoB-type" evidence="12">
    <location>
        <begin position="133"/>
        <end position="233"/>
    </location>
</feature>
<evidence type="ECO:0000259" key="12">
    <source>
        <dbReference type="PROSITE" id="PS51755"/>
    </source>
</evidence>
<dbReference type="SUPFAM" id="SSF52172">
    <property type="entry name" value="CheY-like"/>
    <property type="match status" value="1"/>
</dbReference>
<evidence type="ECO:0000256" key="5">
    <source>
        <dbReference type="ARBA" id="ARBA00023015"/>
    </source>
</evidence>
<evidence type="ECO:0000256" key="1">
    <source>
        <dbReference type="ARBA" id="ARBA00004496"/>
    </source>
</evidence>
<evidence type="ECO:0000256" key="6">
    <source>
        <dbReference type="ARBA" id="ARBA00023125"/>
    </source>
</evidence>
<comment type="caution">
    <text evidence="13">The sequence shown here is derived from an EMBL/GenBank/DDBJ whole genome shotgun (WGS) entry which is preliminary data.</text>
</comment>
<keyword evidence="6 10" id="KW-0238">DNA-binding</keyword>
<dbReference type="PROSITE" id="PS51755">
    <property type="entry name" value="OMPR_PHOB"/>
    <property type="match status" value="1"/>
</dbReference>
<evidence type="ECO:0000313" key="14">
    <source>
        <dbReference type="Proteomes" id="UP001142610"/>
    </source>
</evidence>
<dbReference type="Proteomes" id="UP001142610">
    <property type="component" value="Unassembled WGS sequence"/>
</dbReference>
<dbReference type="SUPFAM" id="SSF46894">
    <property type="entry name" value="C-terminal effector domain of the bipartite response regulators"/>
    <property type="match status" value="1"/>
</dbReference>
<dbReference type="GO" id="GO:0005829">
    <property type="term" value="C:cytosol"/>
    <property type="evidence" value="ECO:0007669"/>
    <property type="project" value="TreeGrafter"/>
</dbReference>
<dbReference type="GO" id="GO:0032993">
    <property type="term" value="C:protein-DNA complex"/>
    <property type="evidence" value="ECO:0007669"/>
    <property type="project" value="TreeGrafter"/>
</dbReference>
<dbReference type="FunFam" id="1.10.10.10:FF:000099">
    <property type="entry name" value="Two-component system response regulator TorR"/>
    <property type="match status" value="1"/>
</dbReference>
<dbReference type="EMBL" id="JANIBC010000001">
    <property type="protein sequence ID" value="MCQ8184097.1"/>
    <property type="molecule type" value="Genomic_DNA"/>
</dbReference>
<name>A0A9X2RIQ6_9PROT</name>
<keyword evidence="4" id="KW-0902">Two-component regulatory system</keyword>
<comment type="subcellular location">
    <subcellularLocation>
        <location evidence="1">Cytoplasm</location>
    </subcellularLocation>
</comment>
<dbReference type="Pfam" id="PF00486">
    <property type="entry name" value="Trans_reg_C"/>
    <property type="match status" value="1"/>
</dbReference>
<dbReference type="RefSeq" id="WP_256617903.1">
    <property type="nucleotide sequence ID" value="NZ_JANIBC010000001.1"/>
</dbReference>
<sequence>MTGSPRILLVDDEPSIREPLAAFLKVEGFVPTPAPDAAEARRLLTGERFDLALVDVMMPGEDGLSLAKHLVAEHDLPVILLTAKTDDIDRIVGLELGADDYVGKPFNPRELTARIKAVLRRAGRASGAEEEAGAELRFDDLVLSPEEMTLTGRGGKAIELTGGEFRLLLVLAERAGRVVSRDDLLELTQNRTAQIFDRSVDNQISRLRRKVERDPGKPSLIKTVRGGGYSMAAKVERR</sequence>
<dbReference type="InterPro" id="IPR011006">
    <property type="entry name" value="CheY-like_superfamily"/>
</dbReference>
<feature type="domain" description="Response regulatory" evidence="11">
    <location>
        <begin position="6"/>
        <end position="119"/>
    </location>
</feature>
<evidence type="ECO:0000259" key="11">
    <source>
        <dbReference type="PROSITE" id="PS50110"/>
    </source>
</evidence>
<dbReference type="PANTHER" id="PTHR48111">
    <property type="entry name" value="REGULATOR OF RPOS"/>
    <property type="match status" value="1"/>
</dbReference>
<dbReference type="InterPro" id="IPR001867">
    <property type="entry name" value="OmpR/PhoB-type_DNA-bd"/>
</dbReference>
<keyword evidence="14" id="KW-1185">Reference proteome</keyword>